<comment type="caution">
    <text evidence="7">The sequence shown here is derived from an EMBL/GenBank/DDBJ whole genome shotgun (WGS) entry which is preliminary data.</text>
</comment>
<dbReference type="EMBL" id="AYRZ02000009">
    <property type="protein sequence ID" value="PHT72385.1"/>
    <property type="molecule type" value="Genomic_DNA"/>
</dbReference>
<dbReference type="Gramene" id="PHT72385">
    <property type="protein sequence ID" value="PHT72385"/>
    <property type="gene ID" value="T459_23170"/>
</dbReference>
<accession>A0A2G2YRT9</accession>
<reference evidence="7 8" key="1">
    <citation type="journal article" date="2014" name="Nat. Genet.">
        <title>Genome sequence of the hot pepper provides insights into the evolution of pungency in Capsicum species.</title>
        <authorList>
            <person name="Kim S."/>
            <person name="Park M."/>
            <person name="Yeom S.I."/>
            <person name="Kim Y.M."/>
            <person name="Lee J.M."/>
            <person name="Lee H.A."/>
            <person name="Seo E."/>
            <person name="Choi J."/>
            <person name="Cheong K."/>
            <person name="Kim K.T."/>
            <person name="Jung K."/>
            <person name="Lee G.W."/>
            <person name="Oh S.K."/>
            <person name="Bae C."/>
            <person name="Kim S.B."/>
            <person name="Lee H.Y."/>
            <person name="Kim S.Y."/>
            <person name="Kim M.S."/>
            <person name="Kang B.C."/>
            <person name="Jo Y.D."/>
            <person name="Yang H.B."/>
            <person name="Jeong H.J."/>
            <person name="Kang W.H."/>
            <person name="Kwon J.K."/>
            <person name="Shin C."/>
            <person name="Lim J.Y."/>
            <person name="Park J.H."/>
            <person name="Huh J.H."/>
            <person name="Kim J.S."/>
            <person name="Kim B.D."/>
            <person name="Cohen O."/>
            <person name="Paran I."/>
            <person name="Suh M.C."/>
            <person name="Lee S.B."/>
            <person name="Kim Y.K."/>
            <person name="Shin Y."/>
            <person name="Noh S.J."/>
            <person name="Park J."/>
            <person name="Seo Y.S."/>
            <person name="Kwon S.Y."/>
            <person name="Kim H.A."/>
            <person name="Park J.M."/>
            <person name="Kim H.J."/>
            <person name="Choi S.B."/>
            <person name="Bosland P.W."/>
            <person name="Reeves G."/>
            <person name="Jo S.H."/>
            <person name="Lee B.W."/>
            <person name="Cho H.T."/>
            <person name="Choi H.S."/>
            <person name="Lee M.S."/>
            <person name="Yu Y."/>
            <person name="Do Choi Y."/>
            <person name="Park B.S."/>
            <person name="van Deynze A."/>
            <person name="Ashrafi H."/>
            <person name="Hill T."/>
            <person name="Kim W.T."/>
            <person name="Pai H.S."/>
            <person name="Ahn H.K."/>
            <person name="Yeam I."/>
            <person name="Giovannoni J.J."/>
            <person name="Rose J.K."/>
            <person name="Sorensen I."/>
            <person name="Lee S.J."/>
            <person name="Kim R.W."/>
            <person name="Choi I.Y."/>
            <person name="Choi B.S."/>
            <person name="Lim J.S."/>
            <person name="Lee Y.H."/>
            <person name="Choi D."/>
        </authorList>
    </citation>
    <scope>NUCLEOTIDE SEQUENCE [LARGE SCALE GENOMIC DNA]</scope>
    <source>
        <strain evidence="8">cv. CM334</strain>
    </source>
</reference>
<keyword evidence="4 6" id="KW-1133">Transmembrane helix</keyword>
<evidence type="ECO:0000256" key="5">
    <source>
        <dbReference type="ARBA" id="ARBA00023136"/>
    </source>
</evidence>
<dbReference type="PANTHER" id="PTHR10383">
    <property type="entry name" value="SERINE INCORPORATOR"/>
    <property type="match status" value="1"/>
</dbReference>
<evidence type="ECO:0000256" key="6">
    <source>
        <dbReference type="SAM" id="Phobius"/>
    </source>
</evidence>
<sequence length="84" mass="9501">MEGITERYSKIMKGSWVDQFRYGSNPWMARYLYSLLFLIANLLAWAVRDYGLSILKEIKRLKGCNGGEDCMGAEGVLRVSLGCS</sequence>
<dbReference type="AlphaFoldDB" id="A0A2G2YRT9"/>
<evidence type="ECO:0000313" key="8">
    <source>
        <dbReference type="Proteomes" id="UP000222542"/>
    </source>
</evidence>
<protein>
    <submittedName>
        <fullName evidence="7">Uncharacterized protein</fullName>
    </submittedName>
</protein>
<evidence type="ECO:0000256" key="2">
    <source>
        <dbReference type="ARBA" id="ARBA00006665"/>
    </source>
</evidence>
<dbReference type="GO" id="GO:0016020">
    <property type="term" value="C:membrane"/>
    <property type="evidence" value="ECO:0007669"/>
    <property type="project" value="UniProtKB-SubCell"/>
</dbReference>
<feature type="transmembrane region" description="Helical" evidence="6">
    <location>
        <begin position="31"/>
        <end position="52"/>
    </location>
</feature>
<dbReference type="Proteomes" id="UP000222542">
    <property type="component" value="Unassembled WGS sequence"/>
</dbReference>
<evidence type="ECO:0000256" key="1">
    <source>
        <dbReference type="ARBA" id="ARBA00004141"/>
    </source>
</evidence>
<keyword evidence="3 6" id="KW-0812">Transmembrane</keyword>
<evidence type="ECO:0000256" key="4">
    <source>
        <dbReference type="ARBA" id="ARBA00022989"/>
    </source>
</evidence>
<dbReference type="STRING" id="4072.A0A2G2YRT9"/>
<evidence type="ECO:0000256" key="3">
    <source>
        <dbReference type="ARBA" id="ARBA00022692"/>
    </source>
</evidence>
<dbReference type="OMA" id="ERYSKIM"/>
<keyword evidence="5 6" id="KW-0472">Membrane</keyword>
<gene>
    <name evidence="7" type="ORF">T459_23170</name>
</gene>
<keyword evidence="8" id="KW-1185">Reference proteome</keyword>
<name>A0A2G2YRT9_CAPAN</name>
<dbReference type="PANTHER" id="PTHR10383:SF63">
    <property type="entry name" value="OS01G0179800 PROTEIN"/>
    <property type="match status" value="1"/>
</dbReference>
<organism evidence="7 8">
    <name type="scientific">Capsicum annuum</name>
    <name type="common">Capsicum pepper</name>
    <dbReference type="NCBI Taxonomy" id="4072"/>
    <lineage>
        <taxon>Eukaryota</taxon>
        <taxon>Viridiplantae</taxon>
        <taxon>Streptophyta</taxon>
        <taxon>Embryophyta</taxon>
        <taxon>Tracheophyta</taxon>
        <taxon>Spermatophyta</taxon>
        <taxon>Magnoliopsida</taxon>
        <taxon>eudicotyledons</taxon>
        <taxon>Gunneridae</taxon>
        <taxon>Pentapetalae</taxon>
        <taxon>asterids</taxon>
        <taxon>lamiids</taxon>
        <taxon>Solanales</taxon>
        <taxon>Solanaceae</taxon>
        <taxon>Solanoideae</taxon>
        <taxon>Capsiceae</taxon>
        <taxon>Capsicum</taxon>
    </lineage>
</organism>
<dbReference type="InterPro" id="IPR005016">
    <property type="entry name" value="TDE1/TMS"/>
</dbReference>
<comment type="similarity">
    <text evidence="2">Belongs to the TDE1 family.</text>
</comment>
<reference evidence="7 8" key="2">
    <citation type="journal article" date="2017" name="Genome Biol.">
        <title>New reference genome sequences of hot pepper reveal the massive evolution of plant disease-resistance genes by retroduplication.</title>
        <authorList>
            <person name="Kim S."/>
            <person name="Park J."/>
            <person name="Yeom S.I."/>
            <person name="Kim Y.M."/>
            <person name="Seo E."/>
            <person name="Kim K.T."/>
            <person name="Kim M.S."/>
            <person name="Lee J.M."/>
            <person name="Cheong K."/>
            <person name="Shin H.S."/>
            <person name="Kim S.B."/>
            <person name="Han K."/>
            <person name="Lee J."/>
            <person name="Park M."/>
            <person name="Lee H.A."/>
            <person name="Lee H.Y."/>
            <person name="Lee Y."/>
            <person name="Oh S."/>
            <person name="Lee J.H."/>
            <person name="Choi E."/>
            <person name="Choi E."/>
            <person name="Lee S.E."/>
            <person name="Jeon J."/>
            <person name="Kim H."/>
            <person name="Choi G."/>
            <person name="Song H."/>
            <person name="Lee J."/>
            <person name="Lee S.C."/>
            <person name="Kwon J.K."/>
            <person name="Lee H.Y."/>
            <person name="Koo N."/>
            <person name="Hong Y."/>
            <person name="Kim R.W."/>
            <person name="Kang W.H."/>
            <person name="Huh J.H."/>
            <person name="Kang B.C."/>
            <person name="Yang T.J."/>
            <person name="Lee Y.H."/>
            <person name="Bennetzen J.L."/>
            <person name="Choi D."/>
        </authorList>
    </citation>
    <scope>NUCLEOTIDE SEQUENCE [LARGE SCALE GENOMIC DNA]</scope>
    <source>
        <strain evidence="8">cv. CM334</strain>
    </source>
</reference>
<proteinExistence type="inferred from homology"/>
<evidence type="ECO:0000313" key="7">
    <source>
        <dbReference type="EMBL" id="PHT72385.1"/>
    </source>
</evidence>
<comment type="subcellular location">
    <subcellularLocation>
        <location evidence="1">Membrane</location>
        <topology evidence="1">Multi-pass membrane protein</topology>
    </subcellularLocation>
</comment>